<feature type="compositionally biased region" description="Basic and acidic residues" evidence="1">
    <location>
        <begin position="10"/>
        <end position="20"/>
    </location>
</feature>
<protein>
    <submittedName>
        <fullName evidence="2">Uncharacterized protein</fullName>
    </submittedName>
</protein>
<feature type="compositionally biased region" description="Polar residues" evidence="1">
    <location>
        <begin position="29"/>
        <end position="40"/>
    </location>
</feature>
<keyword evidence="3" id="KW-1185">Reference proteome</keyword>
<comment type="caution">
    <text evidence="2">The sequence shown here is derived from an EMBL/GenBank/DDBJ whole genome shotgun (WGS) entry which is preliminary data.</text>
</comment>
<feature type="compositionally biased region" description="Basic and acidic residues" evidence="1">
    <location>
        <begin position="42"/>
        <end position="67"/>
    </location>
</feature>
<dbReference type="EMBL" id="JARVKF010000079">
    <property type="protein sequence ID" value="KAK9423264.1"/>
    <property type="molecule type" value="Genomic_DNA"/>
</dbReference>
<evidence type="ECO:0000256" key="1">
    <source>
        <dbReference type="SAM" id="MobiDB-lite"/>
    </source>
</evidence>
<gene>
    <name evidence="2" type="ORF">SUNI508_04158</name>
</gene>
<dbReference type="Proteomes" id="UP001408356">
    <property type="component" value="Unassembled WGS sequence"/>
</dbReference>
<accession>A0ABR2V8U5</accession>
<proteinExistence type="predicted"/>
<feature type="region of interest" description="Disordered" evidence="1">
    <location>
        <begin position="1"/>
        <end position="67"/>
    </location>
</feature>
<evidence type="ECO:0000313" key="2">
    <source>
        <dbReference type="EMBL" id="KAK9423264.1"/>
    </source>
</evidence>
<reference evidence="2 3" key="1">
    <citation type="journal article" date="2024" name="J. Plant Pathol.">
        <title>Sequence and assembly of the genome of Seiridium unicorne, isolate CBS 538.82, causal agent of cypress canker disease.</title>
        <authorList>
            <person name="Scali E."/>
            <person name="Rocca G.D."/>
            <person name="Danti R."/>
            <person name="Garbelotto M."/>
            <person name="Barberini S."/>
            <person name="Baroncelli R."/>
            <person name="Emiliani G."/>
        </authorList>
    </citation>
    <scope>NUCLEOTIDE SEQUENCE [LARGE SCALE GENOMIC DNA]</scope>
    <source>
        <strain evidence="2 3">BM-138-508</strain>
    </source>
</reference>
<evidence type="ECO:0000313" key="3">
    <source>
        <dbReference type="Proteomes" id="UP001408356"/>
    </source>
</evidence>
<sequence length="67" mass="7171">MSDKVVTQDSGDKLAKDSEHNLGGPGPDQNATTSSSSNAQPEAEHGKDQAKKVGKEQYQDLKDSKQK</sequence>
<name>A0ABR2V8U5_9PEZI</name>
<organism evidence="2 3">
    <name type="scientific">Seiridium unicorne</name>
    <dbReference type="NCBI Taxonomy" id="138068"/>
    <lineage>
        <taxon>Eukaryota</taxon>
        <taxon>Fungi</taxon>
        <taxon>Dikarya</taxon>
        <taxon>Ascomycota</taxon>
        <taxon>Pezizomycotina</taxon>
        <taxon>Sordariomycetes</taxon>
        <taxon>Xylariomycetidae</taxon>
        <taxon>Amphisphaeriales</taxon>
        <taxon>Sporocadaceae</taxon>
        <taxon>Seiridium</taxon>
    </lineage>
</organism>